<dbReference type="AlphaFoldDB" id="A0AAQ4QL15"/>
<dbReference type="Gene3D" id="3.30.160.60">
    <property type="entry name" value="Classic Zinc Finger"/>
    <property type="match status" value="2"/>
</dbReference>
<keyword evidence="3" id="KW-0677">Repeat</keyword>
<reference evidence="10 11" key="1">
    <citation type="journal article" date="2021" name="G3 (Bethesda)">
        <title>Improved contiguity of the threespine stickleback genome using long-read sequencing.</title>
        <authorList>
            <person name="Nath S."/>
            <person name="Shaw D.E."/>
            <person name="White M.A."/>
        </authorList>
    </citation>
    <scope>NUCLEOTIDE SEQUENCE [LARGE SCALE GENOMIC DNA]</scope>
    <source>
        <strain evidence="10 11">Lake Benthic</strain>
    </source>
</reference>
<keyword evidence="2" id="KW-0479">Metal-binding</keyword>
<dbReference type="PANTHER" id="PTHR24406">
    <property type="entry name" value="TRANSCRIPTIONAL REPRESSOR CTCFL-RELATED"/>
    <property type="match status" value="1"/>
</dbReference>
<dbReference type="GO" id="GO:0005634">
    <property type="term" value="C:nucleus"/>
    <property type="evidence" value="ECO:0007669"/>
    <property type="project" value="UniProtKB-SubCell"/>
</dbReference>
<dbReference type="PROSITE" id="PS00028">
    <property type="entry name" value="ZINC_FINGER_C2H2_1"/>
    <property type="match status" value="3"/>
</dbReference>
<reference evidence="10" key="3">
    <citation type="submission" date="2025-09" db="UniProtKB">
        <authorList>
            <consortium name="Ensembl"/>
        </authorList>
    </citation>
    <scope>IDENTIFICATION</scope>
</reference>
<dbReference type="InterPro" id="IPR050888">
    <property type="entry name" value="ZnF_C2H2-type_TF"/>
</dbReference>
<feature type="domain" description="C2H2-type" evidence="9">
    <location>
        <begin position="142"/>
        <end position="169"/>
    </location>
</feature>
<dbReference type="InterPro" id="IPR008598">
    <property type="entry name" value="Di19_Zn-bd"/>
</dbReference>
<dbReference type="Proteomes" id="UP000007635">
    <property type="component" value="Chromosome I"/>
</dbReference>
<evidence type="ECO:0000256" key="8">
    <source>
        <dbReference type="SAM" id="MobiDB-lite"/>
    </source>
</evidence>
<evidence type="ECO:0000256" key="6">
    <source>
        <dbReference type="ARBA" id="ARBA00023242"/>
    </source>
</evidence>
<sequence>LYATRGENPPRTRRRRYENVVETGSETEEEDKLPASEEDPMINGAGSPASLTNPEASPRAESHGLLTKEEEDEDEMRDSGVEHIWPDNDMLSASVDGTDLPPGTPDAFAQLLTCPYCDRGYKRLTSLKEHIKYRHEKNEENFACPLCNYTFAYRTQLERHMATHKPARDQHQLLNQAAGNRKFKCTECGKAFKYKHHLKEHLRIHSGESLRPAPPTRTPTAVKEVLSGPFWTLPAAGGRGALPC</sequence>
<evidence type="ECO:0000256" key="7">
    <source>
        <dbReference type="PROSITE-ProRule" id="PRU00042"/>
    </source>
</evidence>
<organism evidence="10 11">
    <name type="scientific">Gasterosteus aculeatus aculeatus</name>
    <name type="common">three-spined stickleback</name>
    <dbReference type="NCBI Taxonomy" id="481459"/>
    <lineage>
        <taxon>Eukaryota</taxon>
        <taxon>Metazoa</taxon>
        <taxon>Chordata</taxon>
        <taxon>Craniata</taxon>
        <taxon>Vertebrata</taxon>
        <taxon>Euteleostomi</taxon>
        <taxon>Actinopterygii</taxon>
        <taxon>Neopterygii</taxon>
        <taxon>Teleostei</taxon>
        <taxon>Neoteleostei</taxon>
        <taxon>Acanthomorphata</taxon>
        <taxon>Eupercaria</taxon>
        <taxon>Perciformes</taxon>
        <taxon>Cottioidei</taxon>
        <taxon>Gasterosteales</taxon>
        <taxon>Gasterosteidae</taxon>
        <taxon>Gasterosteus</taxon>
    </lineage>
</organism>
<dbReference type="Pfam" id="PF05605">
    <property type="entry name" value="zf-Di19"/>
    <property type="match status" value="1"/>
</dbReference>
<reference evidence="10" key="2">
    <citation type="submission" date="2025-08" db="UniProtKB">
        <authorList>
            <consortium name="Ensembl"/>
        </authorList>
    </citation>
    <scope>IDENTIFICATION</scope>
</reference>
<name>A0AAQ4QL15_GASAC</name>
<accession>A0AAQ4QL15</accession>
<feature type="compositionally biased region" description="Acidic residues" evidence="8">
    <location>
        <begin position="25"/>
        <end position="40"/>
    </location>
</feature>
<feature type="region of interest" description="Disordered" evidence="8">
    <location>
        <begin position="1"/>
        <end position="74"/>
    </location>
</feature>
<feature type="domain" description="C2H2-type" evidence="9">
    <location>
        <begin position="112"/>
        <end position="140"/>
    </location>
</feature>
<dbReference type="GeneTree" id="ENSGT00950000183208"/>
<feature type="compositionally biased region" description="Basic and acidic residues" evidence="8">
    <location>
        <begin position="58"/>
        <end position="68"/>
    </location>
</feature>
<keyword evidence="5" id="KW-0862">Zinc</keyword>
<evidence type="ECO:0000313" key="10">
    <source>
        <dbReference type="Ensembl" id="ENSGACP00000051955.1"/>
    </source>
</evidence>
<keyword evidence="11" id="KW-1185">Reference proteome</keyword>
<dbReference type="Pfam" id="PF00096">
    <property type="entry name" value="zf-C2H2"/>
    <property type="match status" value="1"/>
</dbReference>
<proteinExistence type="predicted"/>
<dbReference type="Ensembl" id="ENSGACT00000047817.1">
    <property type="protein sequence ID" value="ENSGACP00000051955.1"/>
    <property type="gene ID" value="ENSGACG00000015660.2"/>
</dbReference>
<evidence type="ECO:0000313" key="11">
    <source>
        <dbReference type="Proteomes" id="UP000007635"/>
    </source>
</evidence>
<keyword evidence="4 7" id="KW-0863">Zinc-finger</keyword>
<evidence type="ECO:0000259" key="9">
    <source>
        <dbReference type="PROSITE" id="PS50157"/>
    </source>
</evidence>
<keyword evidence="6" id="KW-0539">Nucleus</keyword>
<evidence type="ECO:0000256" key="2">
    <source>
        <dbReference type="ARBA" id="ARBA00022723"/>
    </source>
</evidence>
<dbReference type="SUPFAM" id="SSF57667">
    <property type="entry name" value="beta-beta-alpha zinc fingers"/>
    <property type="match status" value="2"/>
</dbReference>
<evidence type="ECO:0000256" key="4">
    <source>
        <dbReference type="ARBA" id="ARBA00022771"/>
    </source>
</evidence>
<evidence type="ECO:0000256" key="1">
    <source>
        <dbReference type="ARBA" id="ARBA00004123"/>
    </source>
</evidence>
<protein>
    <submittedName>
        <fullName evidence="10">Zinc finger E-box binding homeobox 2</fullName>
    </submittedName>
</protein>
<dbReference type="InterPro" id="IPR013087">
    <property type="entry name" value="Znf_C2H2_type"/>
</dbReference>
<dbReference type="InterPro" id="IPR036236">
    <property type="entry name" value="Znf_C2H2_sf"/>
</dbReference>
<feature type="domain" description="C2H2-type" evidence="9">
    <location>
        <begin position="183"/>
        <end position="210"/>
    </location>
</feature>
<dbReference type="FunFam" id="3.30.160.60:FF:000082">
    <property type="entry name" value="Putative zinc finger E-box-binding homeobox 2"/>
    <property type="match status" value="1"/>
</dbReference>
<dbReference type="FunFam" id="3.30.160.60:FF:001674">
    <property type="entry name" value="Putative zinc finger E-box-binding homeobox 2"/>
    <property type="match status" value="1"/>
</dbReference>
<evidence type="ECO:0000256" key="5">
    <source>
        <dbReference type="ARBA" id="ARBA00022833"/>
    </source>
</evidence>
<comment type="subcellular location">
    <subcellularLocation>
        <location evidence="1">Nucleus</location>
    </subcellularLocation>
</comment>
<dbReference type="PROSITE" id="PS50157">
    <property type="entry name" value="ZINC_FINGER_C2H2_2"/>
    <property type="match status" value="3"/>
</dbReference>
<dbReference type="GO" id="GO:0008270">
    <property type="term" value="F:zinc ion binding"/>
    <property type="evidence" value="ECO:0007669"/>
    <property type="project" value="UniProtKB-KW"/>
</dbReference>
<evidence type="ECO:0000256" key="3">
    <source>
        <dbReference type="ARBA" id="ARBA00022737"/>
    </source>
</evidence>
<dbReference type="SMART" id="SM00355">
    <property type="entry name" value="ZnF_C2H2"/>
    <property type="match status" value="3"/>
</dbReference>